<sequence length="223" mass="24256">MGRFGRSRQLSQHPIGWHHGCFAYGNWQYGCLAAPGWASGFDTAVPGVSVRVSPPSGGGRIVLRPPEINPQKSGLVREAASQDGSDHHGIRDRLGKIPGLGTDMPMDGKIASAGGEREESEGVVGGLQSNLGKAREGVPSSLKEEVGRQSCHKGKEGKEWQGRKKRLTAKVRNFSAIRPDKLSSQPRSVPEFVRKLSGFEDEGEIRITTVRSRPNKAKRKEQK</sequence>
<evidence type="ECO:0000313" key="3">
    <source>
        <dbReference type="Proteomes" id="UP000184063"/>
    </source>
</evidence>
<reference evidence="3" key="1">
    <citation type="journal article" date="2017" name="Genome Biol.">
        <title>Comparative genomics reveals high biological diversity and specific adaptations in the industrially and medically important fungal genus Aspergillus.</title>
        <authorList>
            <person name="de Vries R.P."/>
            <person name="Riley R."/>
            <person name="Wiebenga A."/>
            <person name="Aguilar-Osorio G."/>
            <person name="Amillis S."/>
            <person name="Uchima C.A."/>
            <person name="Anderluh G."/>
            <person name="Asadollahi M."/>
            <person name="Askin M."/>
            <person name="Barry K."/>
            <person name="Battaglia E."/>
            <person name="Bayram O."/>
            <person name="Benocci T."/>
            <person name="Braus-Stromeyer S.A."/>
            <person name="Caldana C."/>
            <person name="Canovas D."/>
            <person name="Cerqueira G.C."/>
            <person name="Chen F."/>
            <person name="Chen W."/>
            <person name="Choi C."/>
            <person name="Clum A."/>
            <person name="Dos Santos R.A."/>
            <person name="Damasio A.R."/>
            <person name="Diallinas G."/>
            <person name="Emri T."/>
            <person name="Fekete E."/>
            <person name="Flipphi M."/>
            <person name="Freyberg S."/>
            <person name="Gallo A."/>
            <person name="Gournas C."/>
            <person name="Habgood R."/>
            <person name="Hainaut M."/>
            <person name="Harispe M.L."/>
            <person name="Henrissat B."/>
            <person name="Hilden K.S."/>
            <person name="Hope R."/>
            <person name="Hossain A."/>
            <person name="Karabika E."/>
            <person name="Karaffa L."/>
            <person name="Karanyi Z."/>
            <person name="Krasevec N."/>
            <person name="Kuo A."/>
            <person name="Kusch H."/>
            <person name="LaButti K."/>
            <person name="Lagendijk E.L."/>
            <person name="Lapidus A."/>
            <person name="Levasseur A."/>
            <person name="Lindquist E."/>
            <person name="Lipzen A."/>
            <person name="Logrieco A.F."/>
            <person name="MacCabe A."/>
            <person name="Maekelae M.R."/>
            <person name="Malavazi I."/>
            <person name="Melin P."/>
            <person name="Meyer V."/>
            <person name="Mielnichuk N."/>
            <person name="Miskei M."/>
            <person name="Molnar A.P."/>
            <person name="Mule G."/>
            <person name="Ngan C.Y."/>
            <person name="Orejas M."/>
            <person name="Orosz E."/>
            <person name="Ouedraogo J.P."/>
            <person name="Overkamp K.M."/>
            <person name="Park H.-S."/>
            <person name="Perrone G."/>
            <person name="Piumi F."/>
            <person name="Punt P.J."/>
            <person name="Ram A.F."/>
            <person name="Ramon A."/>
            <person name="Rauscher S."/>
            <person name="Record E."/>
            <person name="Riano-Pachon D.M."/>
            <person name="Robert V."/>
            <person name="Roehrig J."/>
            <person name="Ruller R."/>
            <person name="Salamov A."/>
            <person name="Salih N.S."/>
            <person name="Samson R.A."/>
            <person name="Sandor E."/>
            <person name="Sanguinetti M."/>
            <person name="Schuetze T."/>
            <person name="Sepcic K."/>
            <person name="Shelest E."/>
            <person name="Sherlock G."/>
            <person name="Sophianopoulou V."/>
            <person name="Squina F.M."/>
            <person name="Sun H."/>
            <person name="Susca A."/>
            <person name="Todd R.B."/>
            <person name="Tsang A."/>
            <person name="Unkles S.E."/>
            <person name="van de Wiele N."/>
            <person name="van Rossen-Uffink D."/>
            <person name="Oliveira J.V."/>
            <person name="Vesth T.C."/>
            <person name="Visser J."/>
            <person name="Yu J.-H."/>
            <person name="Zhou M."/>
            <person name="Andersen M.R."/>
            <person name="Archer D.B."/>
            <person name="Baker S.E."/>
            <person name="Benoit I."/>
            <person name="Brakhage A.A."/>
            <person name="Braus G.H."/>
            <person name="Fischer R."/>
            <person name="Frisvad J.C."/>
            <person name="Goldman G.H."/>
            <person name="Houbraken J."/>
            <person name="Oakley B."/>
            <person name="Pocsi I."/>
            <person name="Scazzocchio C."/>
            <person name="Seiboth B."/>
            <person name="vanKuyk P.A."/>
            <person name="Wortman J."/>
            <person name="Dyer P.S."/>
            <person name="Grigoriev I.V."/>
        </authorList>
    </citation>
    <scope>NUCLEOTIDE SEQUENCE [LARGE SCALE GENOMIC DNA]</scope>
    <source>
        <strain evidence="3">CBS 106.47</strain>
    </source>
</reference>
<accession>A0A1M3TYP2</accession>
<dbReference type="AlphaFoldDB" id="A0A1M3TYP2"/>
<proteinExistence type="predicted"/>
<dbReference type="Proteomes" id="UP000184063">
    <property type="component" value="Unassembled WGS sequence"/>
</dbReference>
<feature type="region of interest" description="Disordered" evidence="1">
    <location>
        <begin position="81"/>
        <end position="166"/>
    </location>
</feature>
<feature type="compositionally biased region" description="Basic and acidic residues" evidence="1">
    <location>
        <begin position="142"/>
        <end position="162"/>
    </location>
</feature>
<dbReference type="VEuPathDB" id="FungiDB:ASPFODRAFT_55496"/>
<evidence type="ECO:0000313" key="2">
    <source>
        <dbReference type="EMBL" id="OJZ91831.1"/>
    </source>
</evidence>
<gene>
    <name evidence="2" type="ORF">ASPFODRAFT_55496</name>
</gene>
<dbReference type="EMBL" id="KV878236">
    <property type="protein sequence ID" value="OJZ91831.1"/>
    <property type="molecule type" value="Genomic_DNA"/>
</dbReference>
<protein>
    <submittedName>
        <fullName evidence="2">Uncharacterized protein</fullName>
    </submittedName>
</protein>
<evidence type="ECO:0000256" key="1">
    <source>
        <dbReference type="SAM" id="MobiDB-lite"/>
    </source>
</evidence>
<name>A0A1M3TYP2_ASPLC</name>
<organism evidence="2 3">
    <name type="scientific">Aspergillus luchuensis (strain CBS 106.47)</name>
    <dbReference type="NCBI Taxonomy" id="1137211"/>
    <lineage>
        <taxon>Eukaryota</taxon>
        <taxon>Fungi</taxon>
        <taxon>Dikarya</taxon>
        <taxon>Ascomycota</taxon>
        <taxon>Pezizomycotina</taxon>
        <taxon>Eurotiomycetes</taxon>
        <taxon>Eurotiomycetidae</taxon>
        <taxon>Eurotiales</taxon>
        <taxon>Aspergillaceae</taxon>
        <taxon>Aspergillus</taxon>
        <taxon>Aspergillus subgen. Circumdati</taxon>
    </lineage>
</organism>
<feature type="compositionally biased region" description="Basic and acidic residues" evidence="1">
    <location>
        <begin position="84"/>
        <end position="95"/>
    </location>
</feature>